<dbReference type="AlphaFoldDB" id="A0AAW1U9Y2"/>
<name>A0AAW1U9Y2_9CUCU</name>
<dbReference type="Proteomes" id="UP001431783">
    <property type="component" value="Unassembled WGS sequence"/>
</dbReference>
<keyword evidence="1" id="KW-0175">Coiled coil</keyword>
<dbReference type="EMBL" id="JARQZJ010000065">
    <property type="protein sequence ID" value="KAK9880527.1"/>
    <property type="molecule type" value="Genomic_DNA"/>
</dbReference>
<feature type="coiled-coil region" evidence="1">
    <location>
        <begin position="5"/>
        <end position="99"/>
    </location>
</feature>
<protein>
    <submittedName>
        <fullName evidence="2">Uncharacterized protein</fullName>
    </submittedName>
</protein>
<proteinExistence type="predicted"/>
<evidence type="ECO:0000313" key="3">
    <source>
        <dbReference type="Proteomes" id="UP001431783"/>
    </source>
</evidence>
<evidence type="ECO:0000313" key="2">
    <source>
        <dbReference type="EMBL" id="KAK9880527.1"/>
    </source>
</evidence>
<comment type="caution">
    <text evidence="2">The sequence shown here is derived from an EMBL/GenBank/DDBJ whole genome shotgun (WGS) entry which is preliminary data.</text>
</comment>
<sequence length="297" mass="34462">MIADNLALNQTIEKMKSLIENMKSEITTKVENKKNYVIQLEQGRAEYGLRNQEYQEAVKKYEKEISEQNSIVLLQQEKLKNLEKNLKETDSNNKNYIGVGNSVNDESTLDRVWGDSKAIIQNEEMKKFFMNLFTKFEQLELRFGKLSKNLETQLSLVRAEFNLSLVKSKKLSREPTSKVYAKTSENFIMREQMELMDEIIHLEPNDSNNNQKLGTARNVNVNVKNARKMSNEAELEDHSNIIVKKLITKGNNSAFSVGVSDEITYKKVYDQSFWPEGVLLRELTFSSEFFRNSTTRK</sequence>
<reference evidence="2 3" key="1">
    <citation type="submission" date="2023-03" db="EMBL/GenBank/DDBJ databases">
        <title>Genome insight into feeding habits of ladybird beetles.</title>
        <authorList>
            <person name="Li H.-S."/>
            <person name="Huang Y.-H."/>
            <person name="Pang H."/>
        </authorList>
    </citation>
    <scope>NUCLEOTIDE SEQUENCE [LARGE SCALE GENOMIC DNA]</scope>
    <source>
        <strain evidence="2">SYSU_2023b</strain>
        <tissue evidence="2">Whole body</tissue>
    </source>
</reference>
<organism evidence="2 3">
    <name type="scientific">Henosepilachna vigintioctopunctata</name>
    <dbReference type="NCBI Taxonomy" id="420089"/>
    <lineage>
        <taxon>Eukaryota</taxon>
        <taxon>Metazoa</taxon>
        <taxon>Ecdysozoa</taxon>
        <taxon>Arthropoda</taxon>
        <taxon>Hexapoda</taxon>
        <taxon>Insecta</taxon>
        <taxon>Pterygota</taxon>
        <taxon>Neoptera</taxon>
        <taxon>Endopterygota</taxon>
        <taxon>Coleoptera</taxon>
        <taxon>Polyphaga</taxon>
        <taxon>Cucujiformia</taxon>
        <taxon>Coccinelloidea</taxon>
        <taxon>Coccinellidae</taxon>
        <taxon>Epilachninae</taxon>
        <taxon>Epilachnini</taxon>
        <taxon>Henosepilachna</taxon>
    </lineage>
</organism>
<gene>
    <name evidence="2" type="ORF">WA026_011766</name>
</gene>
<evidence type="ECO:0000256" key="1">
    <source>
        <dbReference type="SAM" id="Coils"/>
    </source>
</evidence>
<keyword evidence="3" id="KW-1185">Reference proteome</keyword>
<accession>A0AAW1U9Y2</accession>